<evidence type="ECO:0000256" key="5">
    <source>
        <dbReference type="ARBA" id="ARBA00023136"/>
    </source>
</evidence>
<accession>A0AAD5YE11</accession>
<dbReference type="AlphaFoldDB" id="A0AAD5YE11"/>
<dbReference type="SMART" id="SM01021">
    <property type="entry name" value="Bac_rhodopsin"/>
    <property type="match status" value="1"/>
</dbReference>
<evidence type="ECO:0000313" key="8">
    <source>
        <dbReference type="Proteomes" id="UP001212997"/>
    </source>
</evidence>
<dbReference type="GO" id="GO:0005783">
    <property type="term" value="C:endoplasmic reticulum"/>
    <property type="evidence" value="ECO:0007669"/>
    <property type="project" value="TreeGrafter"/>
</dbReference>
<proteinExistence type="inferred from homology"/>
<evidence type="ECO:0000256" key="3">
    <source>
        <dbReference type="ARBA" id="ARBA00022692"/>
    </source>
</evidence>
<reference evidence="7" key="1">
    <citation type="submission" date="2022-07" db="EMBL/GenBank/DDBJ databases">
        <title>Genome Sequence of Physisporinus lineatus.</title>
        <authorList>
            <person name="Buettner E."/>
        </authorList>
    </citation>
    <scope>NUCLEOTIDE SEQUENCE</scope>
    <source>
        <strain evidence="7">VT162</strain>
    </source>
</reference>
<feature type="transmembrane region" description="Helical" evidence="6">
    <location>
        <begin position="220"/>
        <end position="240"/>
    </location>
</feature>
<evidence type="ECO:0000256" key="2">
    <source>
        <dbReference type="ARBA" id="ARBA00008130"/>
    </source>
</evidence>
<comment type="subcellular location">
    <subcellularLocation>
        <location evidence="1">Membrane</location>
        <topology evidence="1">Multi-pass membrane protein</topology>
    </subcellularLocation>
</comment>
<dbReference type="CDD" id="cd15239">
    <property type="entry name" value="7tm_YRO2_fungal-like"/>
    <property type="match status" value="1"/>
</dbReference>
<dbReference type="PRINTS" id="PR00251">
    <property type="entry name" value="BACTRLOPSIN"/>
</dbReference>
<evidence type="ECO:0000256" key="4">
    <source>
        <dbReference type="ARBA" id="ARBA00022989"/>
    </source>
</evidence>
<dbReference type="InterPro" id="IPR043476">
    <property type="entry name" value="Yro2-like_7TM"/>
</dbReference>
<gene>
    <name evidence="7" type="ORF">NLI96_g5299</name>
</gene>
<dbReference type="Proteomes" id="UP001212997">
    <property type="component" value="Unassembled WGS sequence"/>
</dbReference>
<dbReference type="InterPro" id="IPR001425">
    <property type="entry name" value="Arc/bac/fun_rhodopsins"/>
</dbReference>
<dbReference type="PANTHER" id="PTHR28286:SF1">
    <property type="entry name" value="30 KDA HEAT SHOCK PROTEIN-RELATED"/>
    <property type="match status" value="1"/>
</dbReference>
<comment type="caution">
    <text evidence="7">The sequence shown here is derived from an EMBL/GenBank/DDBJ whole genome shotgun (WGS) entry which is preliminary data.</text>
</comment>
<dbReference type="PANTHER" id="PTHR28286">
    <property type="match status" value="1"/>
</dbReference>
<feature type="transmembrane region" description="Helical" evidence="6">
    <location>
        <begin position="151"/>
        <end position="169"/>
    </location>
</feature>
<evidence type="ECO:0000256" key="1">
    <source>
        <dbReference type="ARBA" id="ARBA00004141"/>
    </source>
</evidence>
<feature type="transmembrane region" description="Helical" evidence="6">
    <location>
        <begin position="24"/>
        <end position="44"/>
    </location>
</feature>
<comment type="similarity">
    <text evidence="2">Belongs to the archaeal/bacterial/fungal opsin family.</text>
</comment>
<organism evidence="7 8">
    <name type="scientific">Meripilus lineatus</name>
    <dbReference type="NCBI Taxonomy" id="2056292"/>
    <lineage>
        <taxon>Eukaryota</taxon>
        <taxon>Fungi</taxon>
        <taxon>Dikarya</taxon>
        <taxon>Basidiomycota</taxon>
        <taxon>Agaricomycotina</taxon>
        <taxon>Agaricomycetes</taxon>
        <taxon>Polyporales</taxon>
        <taxon>Meripilaceae</taxon>
        <taxon>Meripilus</taxon>
    </lineage>
</organism>
<sequence length="277" mass="30660">MGNEALNLNPPNADLHISTHGSNWLWAAFSVFGLSLLITIFLDLRRPKGTRLFHQIAVIILTTASLSYFSMASDLGATPVGVEFRGNGGDPTRQIWFVRYIQWFITFPLLLLEVLLTTGLYLSDILTTLFMAIVLVVSGLIGALIPSTYKWGFFTFGAVALLYIWYALLVHGRSTTFPSDGSFRVSYTIAAGWISFMLITYPICWALSEGGNVISPTSEMIWYGILDILTGPFFLFIFLWQISYVDYSVFELRSGKFTAKDEPTGAAAKAAEAGVDV</sequence>
<keyword evidence="3 6" id="KW-0812">Transmembrane</keyword>
<evidence type="ECO:0008006" key="9">
    <source>
        <dbReference type="Google" id="ProtNLM"/>
    </source>
</evidence>
<keyword evidence="8" id="KW-1185">Reference proteome</keyword>
<feature type="transmembrane region" description="Helical" evidence="6">
    <location>
        <begin position="100"/>
        <end position="122"/>
    </location>
</feature>
<dbReference type="SUPFAM" id="SSF81321">
    <property type="entry name" value="Family A G protein-coupled receptor-like"/>
    <property type="match status" value="1"/>
</dbReference>
<keyword evidence="4 6" id="KW-1133">Transmembrane helix</keyword>
<dbReference type="Gene3D" id="1.20.1070.10">
    <property type="entry name" value="Rhodopsin 7-helix transmembrane proteins"/>
    <property type="match status" value="1"/>
</dbReference>
<keyword evidence="5 6" id="KW-0472">Membrane</keyword>
<evidence type="ECO:0000256" key="6">
    <source>
        <dbReference type="SAM" id="Phobius"/>
    </source>
</evidence>
<dbReference type="Pfam" id="PF01036">
    <property type="entry name" value="Bac_rhodopsin"/>
    <property type="match status" value="1"/>
</dbReference>
<protein>
    <recommendedName>
        <fullName evidence="9">Heat shock protein 30</fullName>
    </recommendedName>
</protein>
<evidence type="ECO:0000313" key="7">
    <source>
        <dbReference type="EMBL" id="KAJ3484946.1"/>
    </source>
</evidence>
<dbReference type="EMBL" id="JANAWD010000170">
    <property type="protein sequence ID" value="KAJ3484946.1"/>
    <property type="molecule type" value="Genomic_DNA"/>
</dbReference>
<feature type="transmembrane region" description="Helical" evidence="6">
    <location>
        <begin position="129"/>
        <end position="145"/>
    </location>
</feature>
<name>A0AAD5YE11_9APHY</name>
<dbReference type="FunFam" id="1.20.1070.10:FF:000160">
    <property type="entry name" value="Related to Opsin-1"/>
    <property type="match status" value="1"/>
</dbReference>
<feature type="transmembrane region" description="Helical" evidence="6">
    <location>
        <begin position="190"/>
        <end position="208"/>
    </location>
</feature>
<dbReference type="GO" id="GO:0005886">
    <property type="term" value="C:plasma membrane"/>
    <property type="evidence" value="ECO:0007669"/>
    <property type="project" value="TreeGrafter"/>
</dbReference>